<dbReference type="PANTHER" id="PTHR36933">
    <property type="entry name" value="SLL0788 PROTEIN"/>
    <property type="match status" value="1"/>
</dbReference>
<dbReference type="Pfam" id="PF03713">
    <property type="entry name" value="DUF305"/>
    <property type="match status" value="1"/>
</dbReference>
<organism evidence="4 5">
    <name type="scientific">Saccharothrix xinjiangensis</name>
    <dbReference type="NCBI Taxonomy" id="204798"/>
    <lineage>
        <taxon>Bacteria</taxon>
        <taxon>Bacillati</taxon>
        <taxon>Actinomycetota</taxon>
        <taxon>Actinomycetes</taxon>
        <taxon>Pseudonocardiales</taxon>
        <taxon>Pseudonocardiaceae</taxon>
        <taxon>Saccharothrix</taxon>
    </lineage>
</organism>
<dbReference type="InterPro" id="IPR012347">
    <property type="entry name" value="Ferritin-like"/>
</dbReference>
<proteinExistence type="predicted"/>
<feature type="region of interest" description="Disordered" evidence="1">
    <location>
        <begin position="104"/>
        <end position="127"/>
    </location>
</feature>
<gene>
    <name evidence="4" type="ORF">ACFPFM_33925</name>
</gene>
<evidence type="ECO:0000256" key="1">
    <source>
        <dbReference type="SAM" id="MobiDB-lite"/>
    </source>
</evidence>
<dbReference type="Gene3D" id="1.20.1260.10">
    <property type="match status" value="1"/>
</dbReference>
<comment type="caution">
    <text evidence="4">The sequence shown here is derived from an EMBL/GenBank/DDBJ whole genome shotgun (WGS) entry which is preliminary data.</text>
</comment>
<feature type="compositionally biased region" description="Basic and acidic residues" evidence="1">
    <location>
        <begin position="112"/>
        <end position="121"/>
    </location>
</feature>
<sequence length="194" mass="20497">MRRLTILLAGLLALTACGGGAAEQAAPPPAASTASSAAAGQEFNETDVMFLHMAVPHHRAGLEIVRLAEERDVRPDVKTLASAIKVTQLSEVDSMTQWLADWGQPEAAGDSPELHAGHGGDHSTSPESIAELAATPPAEFEKAFLNLLIGHQHNAVEIAKLEREGGLNPQAKELANRIFDSRTAQIAQLLGYLG</sequence>
<dbReference type="InterPro" id="IPR005183">
    <property type="entry name" value="DUF305_CopM-like"/>
</dbReference>
<evidence type="ECO:0000313" key="4">
    <source>
        <dbReference type="EMBL" id="MFC5058736.1"/>
    </source>
</evidence>
<evidence type="ECO:0000313" key="5">
    <source>
        <dbReference type="Proteomes" id="UP001595833"/>
    </source>
</evidence>
<name>A0ABV9YDR5_9PSEU</name>
<keyword evidence="2" id="KW-0732">Signal</keyword>
<evidence type="ECO:0000256" key="2">
    <source>
        <dbReference type="SAM" id="SignalP"/>
    </source>
</evidence>
<dbReference type="Proteomes" id="UP001595833">
    <property type="component" value="Unassembled WGS sequence"/>
</dbReference>
<dbReference type="RefSeq" id="WP_344040589.1">
    <property type="nucleotide sequence ID" value="NZ_BAAAKE010000023.1"/>
</dbReference>
<keyword evidence="5" id="KW-1185">Reference proteome</keyword>
<accession>A0ABV9YDR5</accession>
<feature type="domain" description="DUF305" evidence="3">
    <location>
        <begin position="47"/>
        <end position="190"/>
    </location>
</feature>
<reference evidence="5" key="1">
    <citation type="journal article" date="2019" name="Int. J. Syst. Evol. Microbiol.">
        <title>The Global Catalogue of Microorganisms (GCM) 10K type strain sequencing project: providing services to taxonomists for standard genome sequencing and annotation.</title>
        <authorList>
            <consortium name="The Broad Institute Genomics Platform"/>
            <consortium name="The Broad Institute Genome Sequencing Center for Infectious Disease"/>
            <person name="Wu L."/>
            <person name="Ma J."/>
        </authorList>
    </citation>
    <scope>NUCLEOTIDE SEQUENCE [LARGE SCALE GENOMIC DNA]</scope>
    <source>
        <strain evidence="5">KCTC 12848</strain>
    </source>
</reference>
<evidence type="ECO:0000259" key="3">
    <source>
        <dbReference type="Pfam" id="PF03713"/>
    </source>
</evidence>
<feature type="chain" id="PRO_5045810166" evidence="2">
    <location>
        <begin position="22"/>
        <end position="194"/>
    </location>
</feature>
<dbReference type="PANTHER" id="PTHR36933:SF1">
    <property type="entry name" value="SLL0788 PROTEIN"/>
    <property type="match status" value="1"/>
</dbReference>
<feature type="signal peptide" evidence="2">
    <location>
        <begin position="1"/>
        <end position="21"/>
    </location>
</feature>
<dbReference type="PROSITE" id="PS51257">
    <property type="entry name" value="PROKAR_LIPOPROTEIN"/>
    <property type="match status" value="1"/>
</dbReference>
<protein>
    <submittedName>
        <fullName evidence="4">DUF305 domain-containing protein</fullName>
    </submittedName>
</protein>
<dbReference type="EMBL" id="JBHSJB010000034">
    <property type="protein sequence ID" value="MFC5058736.1"/>
    <property type="molecule type" value="Genomic_DNA"/>
</dbReference>